<dbReference type="OrthoDB" id="1118958at2"/>
<accession>A0A4Q9HAE7</accession>
<evidence type="ECO:0000313" key="3">
    <source>
        <dbReference type="Proteomes" id="UP000291819"/>
    </source>
</evidence>
<comment type="caution">
    <text evidence="2">The sequence shown here is derived from an EMBL/GenBank/DDBJ whole genome shotgun (WGS) entry which is preliminary data.</text>
</comment>
<evidence type="ECO:0000313" key="2">
    <source>
        <dbReference type="EMBL" id="TBO40944.1"/>
    </source>
</evidence>
<sequence>MKKLFLCATFAAMTFFCAKAQDAQNTIKINPLSALLKTGSVFYERKLNDGVSLQLGVAYTGLKLDDVKFTGVAITPEVRFYLKQKAISGLYAAPFLRYQDYTVTDGTDKGNYNSFGGGALIGRQWVYGSGFVLDIFFGPSYNNGSYKATQGNNEPDIKGGIEGFGLRTGIALGFGF</sequence>
<dbReference type="AlphaFoldDB" id="A0A4Q9HAE7"/>
<keyword evidence="3" id="KW-1185">Reference proteome</keyword>
<feature type="signal peptide" evidence="1">
    <location>
        <begin position="1"/>
        <end position="20"/>
    </location>
</feature>
<feature type="chain" id="PRO_5020737350" evidence="1">
    <location>
        <begin position="21"/>
        <end position="176"/>
    </location>
</feature>
<dbReference type="EMBL" id="SIXF01000017">
    <property type="protein sequence ID" value="TBO40944.1"/>
    <property type="molecule type" value="Genomic_DNA"/>
</dbReference>
<dbReference type="Proteomes" id="UP000291819">
    <property type="component" value="Unassembled WGS sequence"/>
</dbReference>
<evidence type="ECO:0000256" key="1">
    <source>
        <dbReference type="SAM" id="SignalP"/>
    </source>
</evidence>
<dbReference type="InterPro" id="IPR021958">
    <property type="entry name" value="DUF3575"/>
</dbReference>
<dbReference type="RefSeq" id="WP_131031078.1">
    <property type="nucleotide sequence ID" value="NZ_SIXF01000017.1"/>
</dbReference>
<proteinExistence type="predicted"/>
<gene>
    <name evidence="2" type="ORF">EYS08_16570</name>
</gene>
<protein>
    <submittedName>
        <fullName evidence="2">DUF3575 domain-containing protein</fullName>
    </submittedName>
</protein>
<dbReference type="Pfam" id="PF12099">
    <property type="entry name" value="DUF3575"/>
    <property type="match status" value="1"/>
</dbReference>
<name>A0A4Q9HAE7_9SPHI</name>
<organism evidence="2 3">
    <name type="scientific">Pedobacter kyonggii</name>
    <dbReference type="NCBI Taxonomy" id="1926871"/>
    <lineage>
        <taxon>Bacteria</taxon>
        <taxon>Pseudomonadati</taxon>
        <taxon>Bacteroidota</taxon>
        <taxon>Sphingobacteriia</taxon>
        <taxon>Sphingobacteriales</taxon>
        <taxon>Sphingobacteriaceae</taxon>
        <taxon>Pedobacter</taxon>
    </lineage>
</organism>
<reference evidence="2 3" key="1">
    <citation type="submission" date="2019-02" db="EMBL/GenBank/DDBJ databases">
        <title>Pedobacter kyonggii whole genome sequence analysis.</title>
        <authorList>
            <person name="Dahal R.H."/>
        </authorList>
    </citation>
    <scope>NUCLEOTIDE SEQUENCE [LARGE SCALE GENOMIC DNA]</scope>
    <source>
        <strain evidence="2 3">K-4-11-1</strain>
    </source>
</reference>
<keyword evidence="1" id="KW-0732">Signal</keyword>